<evidence type="ECO:0000259" key="7">
    <source>
        <dbReference type="Pfam" id="PF00759"/>
    </source>
</evidence>
<sequence>MSDERRSLASRRAYLAASLGGVTSLAGCPSPYDRRRGVPTETETPTETATPTETPQPTVTEPATVGKDVLVDQVGYRPGDEKVAVVRTPAEAFDVVDVDSRSVVESGELGDEIDDESSGDTVRQADFSDLSTPGTYALRTADGSAGSYTFTVDEGVYGEALAATCRAYTLRRSNTEIDDDVTGLELRPGHTQDSEAKLYFSDEFHDEGEQIDVAGGWYDAADYGKYVPLAAVSVAQMLLAHERNPAVFESGQLGIDAALADETAPVWLPGLLAETRFELEWLEKMQREDGAVYHKVAGTEWPSFAPPAADTQQRYVFGLSTFGTAQFAGAMALAARVYEEYDPAFASRALENAEAAWSFLLDNPEPYFRHDEGQNGGSSSYRNPGTLGDAGDRFWAAAELLKTTGESQYADYLEREHADQFSAKPWPVEWYRTFPLGQWAYYTADAAAPDRRSSVEDAILAYADSQVQQIRRDGYNVALTEGQYYWGSTRVAIGEAVLLLVANAVEADEAYVDAALDQVHYVLGRTPTTRSYVTGVGKNPPEHPHDRISASADVTIPGYLVGGPNKDGGDPVLDEYIESEQPPPAKAYVDDQGAFAANSVSTEYSAPLVFALSHFTVGDAVRPQADDE</sequence>
<dbReference type="RefSeq" id="WP_089813517.1">
    <property type="nucleotide sequence ID" value="NZ_FOZK01000001.1"/>
</dbReference>
<dbReference type="InterPro" id="IPR018221">
    <property type="entry name" value="Glyco_hydro_9_His_AS"/>
</dbReference>
<evidence type="ECO:0000256" key="4">
    <source>
        <dbReference type="ARBA" id="ARBA00023295"/>
    </source>
</evidence>
<dbReference type="PANTHER" id="PTHR22298">
    <property type="entry name" value="ENDO-1,4-BETA-GLUCANASE"/>
    <property type="match status" value="1"/>
</dbReference>
<feature type="domain" description="Cellulase Ig-like" evidence="8">
    <location>
        <begin position="66"/>
        <end position="142"/>
    </location>
</feature>
<keyword evidence="10" id="KW-1185">Reference proteome</keyword>
<keyword evidence="2" id="KW-0378">Hydrolase</keyword>
<dbReference type="SUPFAM" id="SSF81296">
    <property type="entry name" value="E set domains"/>
    <property type="match status" value="1"/>
</dbReference>
<dbReference type="Gene3D" id="1.50.10.10">
    <property type="match status" value="1"/>
</dbReference>
<dbReference type="Pfam" id="PF00759">
    <property type="entry name" value="Glyco_hydro_9"/>
    <property type="match status" value="1"/>
</dbReference>
<dbReference type="Proteomes" id="UP000199062">
    <property type="component" value="Unassembled WGS sequence"/>
</dbReference>
<evidence type="ECO:0000256" key="5">
    <source>
        <dbReference type="ARBA" id="ARBA00023326"/>
    </source>
</evidence>
<dbReference type="Pfam" id="PF02927">
    <property type="entry name" value="CelD_N"/>
    <property type="match status" value="1"/>
</dbReference>
<evidence type="ECO:0000256" key="6">
    <source>
        <dbReference type="SAM" id="MobiDB-lite"/>
    </source>
</evidence>
<evidence type="ECO:0000256" key="1">
    <source>
        <dbReference type="ARBA" id="ARBA00007072"/>
    </source>
</evidence>
<keyword evidence="4" id="KW-0326">Glycosidase</keyword>
<evidence type="ECO:0000313" key="9">
    <source>
        <dbReference type="EMBL" id="SFR88356.1"/>
    </source>
</evidence>
<dbReference type="InterPro" id="IPR012341">
    <property type="entry name" value="6hp_glycosidase-like_sf"/>
</dbReference>
<dbReference type="PROSITE" id="PS51257">
    <property type="entry name" value="PROKAR_LIPOPROTEIN"/>
    <property type="match status" value="1"/>
</dbReference>
<evidence type="ECO:0000259" key="8">
    <source>
        <dbReference type="Pfam" id="PF02927"/>
    </source>
</evidence>
<dbReference type="InterPro" id="IPR013783">
    <property type="entry name" value="Ig-like_fold"/>
</dbReference>
<feature type="region of interest" description="Disordered" evidence="6">
    <location>
        <begin position="22"/>
        <end position="61"/>
    </location>
</feature>
<gene>
    <name evidence="9" type="ORF">SAMN05216559_0476</name>
</gene>
<reference evidence="9 10" key="1">
    <citation type="submission" date="2016-10" db="EMBL/GenBank/DDBJ databases">
        <authorList>
            <person name="de Groot N.N."/>
        </authorList>
    </citation>
    <scope>NUCLEOTIDE SEQUENCE [LARGE SCALE GENOMIC DNA]</scope>
    <source>
        <strain evidence="9 10">CGMCC 1.10457</strain>
    </source>
</reference>
<feature type="domain" description="Glycoside hydrolase family 9" evidence="7">
    <location>
        <begin position="157"/>
        <end position="612"/>
    </location>
</feature>
<dbReference type="CDD" id="cd02850">
    <property type="entry name" value="E_set_Cellulase_N"/>
    <property type="match status" value="1"/>
</dbReference>
<dbReference type="InterPro" id="IPR014756">
    <property type="entry name" value="Ig_E-set"/>
</dbReference>
<keyword evidence="3" id="KW-0119">Carbohydrate metabolism</keyword>
<feature type="compositionally biased region" description="Low complexity" evidence="6">
    <location>
        <begin position="39"/>
        <end position="61"/>
    </location>
</feature>
<dbReference type="EMBL" id="FOZK01000001">
    <property type="protein sequence ID" value="SFR88356.1"/>
    <property type="molecule type" value="Genomic_DNA"/>
</dbReference>
<dbReference type="InterPro" id="IPR008928">
    <property type="entry name" value="6-hairpin_glycosidase_sf"/>
</dbReference>
<dbReference type="STRING" id="767519.SAMN05216559_0476"/>
<comment type="similarity">
    <text evidence="1">Belongs to the glycosyl hydrolase 9 (cellulase E) family.</text>
</comment>
<dbReference type="GO" id="GO:0000272">
    <property type="term" value="P:polysaccharide catabolic process"/>
    <property type="evidence" value="ECO:0007669"/>
    <property type="project" value="UniProtKB-KW"/>
</dbReference>
<dbReference type="GO" id="GO:0008810">
    <property type="term" value="F:cellulase activity"/>
    <property type="evidence" value="ECO:0007669"/>
    <property type="project" value="InterPro"/>
</dbReference>
<dbReference type="SUPFAM" id="SSF48208">
    <property type="entry name" value="Six-hairpin glycosidases"/>
    <property type="match status" value="1"/>
</dbReference>
<evidence type="ECO:0000256" key="3">
    <source>
        <dbReference type="ARBA" id="ARBA00023277"/>
    </source>
</evidence>
<dbReference type="InterPro" id="IPR004197">
    <property type="entry name" value="Cellulase_Ig-like"/>
</dbReference>
<organism evidence="9 10">
    <name type="scientific">Halomicrobium zhouii</name>
    <dbReference type="NCBI Taxonomy" id="767519"/>
    <lineage>
        <taxon>Archaea</taxon>
        <taxon>Methanobacteriati</taxon>
        <taxon>Methanobacteriota</taxon>
        <taxon>Stenosarchaea group</taxon>
        <taxon>Halobacteria</taxon>
        <taxon>Halobacteriales</taxon>
        <taxon>Haloarculaceae</taxon>
        <taxon>Halomicrobium</taxon>
    </lineage>
</organism>
<proteinExistence type="inferred from homology"/>
<dbReference type="InterPro" id="IPR001701">
    <property type="entry name" value="Glyco_hydro_9"/>
</dbReference>
<dbReference type="PROSITE" id="PS00592">
    <property type="entry name" value="GH9_2"/>
    <property type="match status" value="1"/>
</dbReference>
<name>A0A1I6KAW8_9EURY</name>
<dbReference type="Gene3D" id="2.60.40.10">
    <property type="entry name" value="Immunoglobulins"/>
    <property type="match status" value="1"/>
</dbReference>
<evidence type="ECO:0000313" key="10">
    <source>
        <dbReference type="Proteomes" id="UP000199062"/>
    </source>
</evidence>
<dbReference type="OrthoDB" id="200966at2157"/>
<dbReference type="AlphaFoldDB" id="A0A1I6KAW8"/>
<accession>A0A1I6KAW8</accession>
<protein>
    <submittedName>
        <fullName evidence="9">Endoglucanase</fullName>
    </submittedName>
</protein>
<evidence type="ECO:0000256" key="2">
    <source>
        <dbReference type="ARBA" id="ARBA00022801"/>
    </source>
</evidence>
<keyword evidence="5" id="KW-0624">Polysaccharide degradation</keyword>